<feature type="domain" description="SipL SPOCS" evidence="1">
    <location>
        <begin position="186"/>
        <end position="263"/>
    </location>
</feature>
<dbReference type="AlphaFoldDB" id="A0A9D1T4J3"/>
<reference evidence="2" key="2">
    <citation type="journal article" date="2021" name="PeerJ">
        <title>Extensive microbial diversity within the chicken gut microbiome revealed by metagenomics and culture.</title>
        <authorList>
            <person name="Gilroy R."/>
            <person name="Ravi A."/>
            <person name="Getino M."/>
            <person name="Pursley I."/>
            <person name="Horton D.L."/>
            <person name="Alikhan N.F."/>
            <person name="Baker D."/>
            <person name="Gharbi K."/>
            <person name="Hall N."/>
            <person name="Watson M."/>
            <person name="Adriaenssens E.M."/>
            <person name="Foster-Nyarko E."/>
            <person name="Jarju S."/>
            <person name="Secka A."/>
            <person name="Antonio M."/>
            <person name="Oren A."/>
            <person name="Chaudhuri R.R."/>
            <person name="La Ragione R."/>
            <person name="Hildebrand F."/>
            <person name="Pallen M.J."/>
        </authorList>
    </citation>
    <scope>NUCLEOTIDE SEQUENCE</scope>
    <source>
        <strain evidence="2">1370</strain>
    </source>
</reference>
<gene>
    <name evidence="2" type="ORF">IAD28_03705</name>
</gene>
<name>A0A9D1T4J3_9FIRM</name>
<proteinExistence type="predicted"/>
<organism evidence="2 3">
    <name type="scientific">Candidatus Faeciplasma avium</name>
    <dbReference type="NCBI Taxonomy" id="2840798"/>
    <lineage>
        <taxon>Bacteria</taxon>
        <taxon>Bacillati</taxon>
        <taxon>Bacillota</taxon>
        <taxon>Clostridia</taxon>
        <taxon>Eubacteriales</taxon>
        <taxon>Oscillospiraceae</taxon>
        <taxon>Oscillospiraceae incertae sedis</taxon>
        <taxon>Candidatus Faeciplasma</taxon>
    </lineage>
</organism>
<dbReference type="InterPro" id="IPR024300">
    <property type="entry name" value="SipL_SPOCS_dom"/>
</dbReference>
<evidence type="ECO:0000313" key="3">
    <source>
        <dbReference type="Proteomes" id="UP000823960"/>
    </source>
</evidence>
<dbReference type="Proteomes" id="UP000823960">
    <property type="component" value="Unassembled WGS sequence"/>
</dbReference>
<evidence type="ECO:0000313" key="2">
    <source>
        <dbReference type="EMBL" id="HIV10784.1"/>
    </source>
</evidence>
<accession>A0A9D1T4J3</accession>
<reference evidence="2" key="1">
    <citation type="submission" date="2020-10" db="EMBL/GenBank/DDBJ databases">
        <authorList>
            <person name="Gilroy R."/>
        </authorList>
    </citation>
    <scope>NUCLEOTIDE SEQUENCE</scope>
    <source>
        <strain evidence="2">1370</strain>
    </source>
</reference>
<comment type="caution">
    <text evidence="2">The sequence shown here is derived from an EMBL/GenBank/DDBJ whole genome shotgun (WGS) entry which is preliminary data.</text>
</comment>
<sequence>MDYRLEKESFTVSRKIFDGSVTQQVELDYILPDYYPEIFNILSVRLIPSVERRSLGASRLDFELGVLVKMVYLSESGEVSAVEQSLSYGKSQEMPGTFKSPVISISAVPESVGCKVVNKRRVDIKGVVSAYILVLADEEKEAVSRAVGGGIQLKRTLVTFPSKRISVNKRISVSEEIDLGSACQGIKTVLRTNSAITSLEKRILSGKLLIKGEAEVALLYLSSEKEEPQSVKFSLTFTQISDVEGLDEHYDVSLSGAITRTNITQTGKSDPSIIGCELAIEIDMLAMRFESAELAVDAYSTLCESSVELTTERLESAPIAVNESKREKTTLTYRDGEISSVIFAGAEVGRIKEYGEKNGSTVLRGLITFYAYAKNEDGRLIYLETKEQLELSLSASESESCQRAQVRGAVLGSSYKLTASNALEITVDIRLTGFIYEDCEKSFVINVLPDDTKPLESDSKTAIKLYFAKKGEEPWDIAKSCRASLEAISEENELDSERLEEDRMILIPLVGQ</sequence>
<evidence type="ECO:0000259" key="1">
    <source>
        <dbReference type="Pfam" id="PF12673"/>
    </source>
</evidence>
<dbReference type="Pfam" id="PF12673">
    <property type="entry name" value="SipL"/>
    <property type="match status" value="1"/>
</dbReference>
<protein>
    <submittedName>
        <fullName evidence="2">DUF3794 domain-containing protein</fullName>
    </submittedName>
</protein>
<dbReference type="EMBL" id="DVOL01000046">
    <property type="protein sequence ID" value="HIV10784.1"/>
    <property type="molecule type" value="Genomic_DNA"/>
</dbReference>